<name>A0A5Q4BWE9_9PEZI</name>
<protein>
    <submittedName>
        <fullName evidence="2">Uncharacterized protein</fullName>
    </submittedName>
</protein>
<comment type="caution">
    <text evidence="2">The sequence shown here is derived from an EMBL/GenBank/DDBJ whole genome shotgun (WGS) entry which is preliminary data.</text>
</comment>
<gene>
    <name evidence="2" type="ORF">CSHISOI_04083</name>
</gene>
<evidence type="ECO:0000313" key="3">
    <source>
        <dbReference type="Proteomes" id="UP000326340"/>
    </source>
</evidence>
<feature type="region of interest" description="Disordered" evidence="1">
    <location>
        <begin position="1"/>
        <end position="44"/>
    </location>
</feature>
<dbReference type="EMBL" id="PUHP01000272">
    <property type="protein sequence ID" value="TQN71425.1"/>
    <property type="molecule type" value="Genomic_DNA"/>
</dbReference>
<sequence length="44" mass="4636">MANAVDKVRSVVTPFQHRRGGPVPLIRPPGGTTRCSCLSSGQDS</sequence>
<keyword evidence="3" id="KW-1185">Reference proteome</keyword>
<accession>A0A5Q4BWE9</accession>
<evidence type="ECO:0000313" key="2">
    <source>
        <dbReference type="EMBL" id="TQN71425.1"/>
    </source>
</evidence>
<reference evidence="2 3" key="1">
    <citation type="journal article" date="2019" name="Sci. Rep.">
        <title>Colletotrichum shisoi sp. nov., an anthracnose pathogen of Perilla frutescens in Japan: molecular phylogenetic, morphological and genomic evidence.</title>
        <authorList>
            <person name="Gan P."/>
            <person name="Tsushima A."/>
            <person name="Hiroyama R."/>
            <person name="Narusaka M."/>
            <person name="Takano Y."/>
            <person name="Narusaka Y."/>
            <person name="Kawaradani M."/>
            <person name="Damm U."/>
            <person name="Shirasu K."/>
        </authorList>
    </citation>
    <scope>NUCLEOTIDE SEQUENCE [LARGE SCALE GENOMIC DNA]</scope>
    <source>
        <strain evidence="2 3">PG-2018a</strain>
    </source>
</reference>
<feature type="compositionally biased region" description="Polar residues" evidence="1">
    <location>
        <begin position="33"/>
        <end position="44"/>
    </location>
</feature>
<dbReference type="AlphaFoldDB" id="A0A5Q4BWE9"/>
<proteinExistence type="predicted"/>
<dbReference type="Proteomes" id="UP000326340">
    <property type="component" value="Unassembled WGS sequence"/>
</dbReference>
<organism evidence="2 3">
    <name type="scientific">Colletotrichum shisoi</name>
    <dbReference type="NCBI Taxonomy" id="2078593"/>
    <lineage>
        <taxon>Eukaryota</taxon>
        <taxon>Fungi</taxon>
        <taxon>Dikarya</taxon>
        <taxon>Ascomycota</taxon>
        <taxon>Pezizomycotina</taxon>
        <taxon>Sordariomycetes</taxon>
        <taxon>Hypocreomycetidae</taxon>
        <taxon>Glomerellales</taxon>
        <taxon>Glomerellaceae</taxon>
        <taxon>Colletotrichum</taxon>
        <taxon>Colletotrichum destructivum species complex</taxon>
    </lineage>
</organism>
<evidence type="ECO:0000256" key="1">
    <source>
        <dbReference type="SAM" id="MobiDB-lite"/>
    </source>
</evidence>